<dbReference type="AlphaFoldDB" id="A0A9P7J2P9"/>
<evidence type="ECO:0000313" key="2">
    <source>
        <dbReference type="Proteomes" id="UP000719766"/>
    </source>
</evidence>
<name>A0A9P7J2P9_9AGAM</name>
<reference evidence="1" key="1">
    <citation type="journal article" date="2020" name="New Phytol.">
        <title>Comparative genomics reveals dynamic genome evolution in host specialist ectomycorrhizal fungi.</title>
        <authorList>
            <person name="Lofgren L.A."/>
            <person name="Nguyen N.H."/>
            <person name="Vilgalys R."/>
            <person name="Ruytinx J."/>
            <person name="Liao H.L."/>
            <person name="Branco S."/>
            <person name="Kuo A."/>
            <person name="LaButti K."/>
            <person name="Lipzen A."/>
            <person name="Andreopoulos W."/>
            <person name="Pangilinan J."/>
            <person name="Riley R."/>
            <person name="Hundley H."/>
            <person name="Na H."/>
            <person name="Barry K."/>
            <person name="Grigoriev I.V."/>
            <person name="Stajich J.E."/>
            <person name="Kennedy P.G."/>
        </authorList>
    </citation>
    <scope>NUCLEOTIDE SEQUENCE</scope>
    <source>
        <strain evidence="1">S12</strain>
    </source>
</reference>
<sequence>MYNGTPAMNARIYFMKPRPDQIVDITFRETYPPRTFQLQKVVNDLHTRDIWTRNILPHFLSNPKAGRIWASILGPCITGGHTPLSVIGLSRHSLLSGMQAGDDLSQLPWVGVIACEHPQAPWPDTNRANCYRRLISICQRKTRDTGEKLDFLISSHGPKFKAFWVNYEGEEVHLEQIGNPYVPKGVRYAPMDIVDDGRFLGFVMRNLKVVSAIHNFLPEAVPSSTLTRDATQAPI</sequence>
<evidence type="ECO:0000313" key="1">
    <source>
        <dbReference type="EMBL" id="KAG1800284.1"/>
    </source>
</evidence>
<proteinExistence type="predicted"/>
<comment type="caution">
    <text evidence="1">The sequence shown here is derived from an EMBL/GenBank/DDBJ whole genome shotgun (WGS) entry which is preliminary data.</text>
</comment>
<dbReference type="EMBL" id="JABBWE010000009">
    <property type="protein sequence ID" value="KAG1800284.1"/>
    <property type="molecule type" value="Genomic_DNA"/>
</dbReference>
<dbReference type="OrthoDB" id="2602568at2759"/>
<dbReference type="Proteomes" id="UP000719766">
    <property type="component" value="Unassembled WGS sequence"/>
</dbReference>
<protein>
    <submittedName>
        <fullName evidence="1">Uncharacterized protein</fullName>
    </submittedName>
</protein>
<accession>A0A9P7J2P9</accession>
<dbReference type="RefSeq" id="XP_041164270.1">
    <property type="nucleotide sequence ID" value="XM_041302136.1"/>
</dbReference>
<organism evidence="1 2">
    <name type="scientific">Suillus plorans</name>
    <dbReference type="NCBI Taxonomy" id="116603"/>
    <lineage>
        <taxon>Eukaryota</taxon>
        <taxon>Fungi</taxon>
        <taxon>Dikarya</taxon>
        <taxon>Basidiomycota</taxon>
        <taxon>Agaricomycotina</taxon>
        <taxon>Agaricomycetes</taxon>
        <taxon>Agaricomycetidae</taxon>
        <taxon>Boletales</taxon>
        <taxon>Suillineae</taxon>
        <taxon>Suillaceae</taxon>
        <taxon>Suillus</taxon>
    </lineage>
</organism>
<gene>
    <name evidence="1" type="ORF">HD556DRAFT_1342164</name>
</gene>
<keyword evidence="2" id="KW-1185">Reference proteome</keyword>
<feature type="non-terminal residue" evidence="1">
    <location>
        <position position="1"/>
    </location>
</feature>
<dbReference type="GeneID" id="64595900"/>